<accession>M1DU92</accession>
<reference evidence="2" key="1">
    <citation type="journal article" date="2011" name="Nature">
        <title>Genome sequence and analysis of the tuber crop potato.</title>
        <authorList>
            <consortium name="The Potato Genome Sequencing Consortium"/>
        </authorList>
    </citation>
    <scope>NUCLEOTIDE SEQUENCE [LARGE SCALE GENOMIC DNA]</scope>
    <source>
        <strain evidence="2">cv. DM1-3 516 R44</strain>
    </source>
</reference>
<organism evidence="1 2">
    <name type="scientific">Solanum tuberosum</name>
    <name type="common">Potato</name>
    <dbReference type="NCBI Taxonomy" id="4113"/>
    <lineage>
        <taxon>Eukaryota</taxon>
        <taxon>Viridiplantae</taxon>
        <taxon>Streptophyta</taxon>
        <taxon>Embryophyta</taxon>
        <taxon>Tracheophyta</taxon>
        <taxon>Spermatophyta</taxon>
        <taxon>Magnoliopsida</taxon>
        <taxon>eudicotyledons</taxon>
        <taxon>Gunneridae</taxon>
        <taxon>Pentapetalae</taxon>
        <taxon>asterids</taxon>
        <taxon>lamiids</taxon>
        <taxon>Solanales</taxon>
        <taxon>Solanaceae</taxon>
        <taxon>Solanoideae</taxon>
        <taxon>Solaneae</taxon>
        <taxon>Solanum</taxon>
    </lineage>
</organism>
<dbReference type="Proteomes" id="UP000011115">
    <property type="component" value="Unassembled WGS sequence"/>
</dbReference>
<evidence type="ECO:0000313" key="2">
    <source>
        <dbReference type="Proteomes" id="UP000011115"/>
    </source>
</evidence>
<dbReference type="EnsemblPlants" id="PGSC0003DMT400094492">
    <property type="protein sequence ID" value="PGSC0003DMT400094492"/>
    <property type="gene ID" value="PGSC0003DMG400044063"/>
</dbReference>
<proteinExistence type="predicted"/>
<evidence type="ECO:0000313" key="1">
    <source>
        <dbReference type="EnsemblPlants" id="PGSC0003DMT400094492"/>
    </source>
</evidence>
<protein>
    <submittedName>
        <fullName evidence="1">Uncharacterized protein</fullName>
    </submittedName>
</protein>
<sequence>MVQIFKGYNLDSRISHFRANLCLEIPWNDLSNAAEFSQFRVCMSELFPLEVGLLAGQLARILRVRDFLREERKEEEKEKKKQGFVKIVVVSAELRKSGQGFAWGPSMVFECRPQPGCRLGA</sequence>
<dbReference type="AlphaFoldDB" id="M1DU92"/>
<dbReference type="HOGENOM" id="CLU_2042228_0_0_1"/>
<reference evidence="1" key="2">
    <citation type="submission" date="2015-06" db="UniProtKB">
        <authorList>
            <consortium name="EnsemblPlants"/>
        </authorList>
    </citation>
    <scope>IDENTIFICATION</scope>
    <source>
        <strain evidence="1">DM1-3 516 R44</strain>
    </source>
</reference>
<name>M1DU92_SOLTU</name>
<keyword evidence="2" id="KW-1185">Reference proteome</keyword>
<dbReference type="Gramene" id="PGSC0003DMT400094492">
    <property type="protein sequence ID" value="PGSC0003DMT400094492"/>
    <property type="gene ID" value="PGSC0003DMG400044063"/>
</dbReference>
<dbReference type="InParanoid" id="M1DU92"/>
<dbReference type="PaxDb" id="4113-PGSC0003DMT400094492"/>